<dbReference type="InterPro" id="IPR013013">
    <property type="entry name" value="PTS_EIIC_1"/>
</dbReference>
<dbReference type="GO" id="GO:0008982">
    <property type="term" value="F:protein-N(PI)-phosphohistidine-sugar phosphotransferase activity"/>
    <property type="evidence" value="ECO:0007669"/>
    <property type="project" value="InterPro"/>
</dbReference>
<dbReference type="Pfam" id="PF00367">
    <property type="entry name" value="PTS_EIIB"/>
    <property type="match status" value="1"/>
</dbReference>
<evidence type="ECO:0000259" key="14">
    <source>
        <dbReference type="PROSITE" id="PS51098"/>
    </source>
</evidence>
<dbReference type="InterPro" id="IPR011297">
    <property type="entry name" value="PTS_IIABC_b_glu"/>
</dbReference>
<evidence type="ECO:0000256" key="2">
    <source>
        <dbReference type="ARBA" id="ARBA00022448"/>
    </source>
</evidence>
<dbReference type="GO" id="GO:0090589">
    <property type="term" value="F:protein-phosphocysteine-trehalose phosphotransferase system transporter activity"/>
    <property type="evidence" value="ECO:0007669"/>
    <property type="project" value="TreeGrafter"/>
</dbReference>
<keyword evidence="6" id="KW-0598">Phosphotransferase system</keyword>
<dbReference type="AlphaFoldDB" id="A0A0R1ESX7"/>
<dbReference type="InterPro" id="IPR050558">
    <property type="entry name" value="PTS_Sugar-Specific_Components"/>
</dbReference>
<dbReference type="SUPFAM" id="SSF51261">
    <property type="entry name" value="Duplicated hybrid motif"/>
    <property type="match status" value="1"/>
</dbReference>
<evidence type="ECO:0000256" key="5">
    <source>
        <dbReference type="ARBA" id="ARBA00022679"/>
    </source>
</evidence>
<dbReference type="PROSITE" id="PS51098">
    <property type="entry name" value="PTS_EIIB_TYPE_1"/>
    <property type="match status" value="1"/>
</dbReference>
<evidence type="ECO:0000256" key="3">
    <source>
        <dbReference type="ARBA" id="ARBA00022475"/>
    </source>
</evidence>
<dbReference type="Pfam" id="PF02378">
    <property type="entry name" value="PTS_EIIC"/>
    <property type="match status" value="1"/>
</dbReference>
<evidence type="ECO:0000259" key="15">
    <source>
        <dbReference type="PROSITE" id="PS51103"/>
    </source>
</evidence>
<protein>
    <submittedName>
        <fullName evidence="16">BglH</fullName>
    </submittedName>
</protein>
<dbReference type="eggNOG" id="COG1263">
    <property type="taxonomic scope" value="Bacteria"/>
</dbReference>
<feature type="transmembrane region" description="Helical" evidence="12">
    <location>
        <begin position="285"/>
        <end position="308"/>
    </location>
</feature>
<evidence type="ECO:0000259" key="13">
    <source>
        <dbReference type="PROSITE" id="PS51093"/>
    </source>
</evidence>
<dbReference type="PATRIC" id="fig|1423816.3.peg.2726"/>
<keyword evidence="8" id="KW-0418">Kinase</keyword>
<dbReference type="InterPro" id="IPR018113">
    <property type="entry name" value="PTrfase_EIIB_Cys"/>
</dbReference>
<dbReference type="Pfam" id="PF00358">
    <property type="entry name" value="PTS_EIIA_1"/>
    <property type="match status" value="1"/>
</dbReference>
<comment type="subcellular location">
    <subcellularLocation>
        <location evidence="1">Cell membrane</location>
        <topology evidence="1">Multi-pass membrane protein</topology>
    </subcellularLocation>
</comment>
<feature type="domain" description="PTS EIIB type-1" evidence="14">
    <location>
        <begin position="5"/>
        <end position="87"/>
    </location>
</feature>
<dbReference type="PROSITE" id="PS51103">
    <property type="entry name" value="PTS_EIIC_TYPE_1"/>
    <property type="match status" value="1"/>
</dbReference>
<dbReference type="SUPFAM" id="SSF55604">
    <property type="entry name" value="Glucose permease domain IIB"/>
    <property type="match status" value="1"/>
</dbReference>
<dbReference type="GO" id="GO:0015771">
    <property type="term" value="P:trehalose transport"/>
    <property type="evidence" value="ECO:0007669"/>
    <property type="project" value="TreeGrafter"/>
</dbReference>
<sequence>MTDQFKITDRIMQAVGGVDNIKSLSHCATRLRFVLIDKTKFNTQQLEQIPEVLSAVSSGDESQVVVGAKVTQYYAEIMKNYPIRENNATPDAAASSEKNVLKRVLNAIVNIMAPIITVLIAGGLFKVVIAIMALCGLDPKSVPYLTLSFMADAAFYFLPFMLAVSAAKKFNTNTYLAMMMAGVLLHPNFTAMVAAGKPIALFGAPIRLASYGGSVIPIILIVWFMSYVERFAEKVAPDMIKTMLKPLLIALITAPVALIVIGPIGSMMGDGLYAAISVLNRNVPWLVPTLVGAFTPLLVMVGMHVSLLPLATLSIGRFGSETIMGPGMLASNIAQAGASAAIAVRERKARGRQIALSATVTALSGITEPALYGVTLKYKRALACVIVSGGLAGLYAGISGLVRYSFGSPGIFTLPVFIGANPDNFRYALITVAIAFGLTFITTYFFAVVADSPATSAAKPTTQQFKSVVTGRIVPLSQLDDEVFASGSLGHGVAIDPEADTITAPCDAKVTMVYPTGHAMGLTTANGQEILIHIGINTVNLKGRGFKTLVEHNQEVKAGQPLVQLDLPLIRQEGFDPTVIVLLINTAAHQIDVHDQPTVTNEDALLTLRQPMPEA</sequence>
<feature type="transmembrane region" description="Helical" evidence="12">
    <location>
        <begin position="107"/>
        <end position="132"/>
    </location>
</feature>
<keyword evidence="2" id="KW-0813">Transport</keyword>
<dbReference type="Gene3D" id="2.70.70.10">
    <property type="entry name" value="Glucose Permease (Domain IIA)"/>
    <property type="match status" value="1"/>
</dbReference>
<evidence type="ECO:0000256" key="9">
    <source>
        <dbReference type="ARBA" id="ARBA00022989"/>
    </source>
</evidence>
<proteinExistence type="predicted"/>
<feature type="domain" description="PTS EIIC type-1" evidence="15">
    <location>
        <begin position="106"/>
        <end position="464"/>
    </location>
</feature>
<evidence type="ECO:0000256" key="4">
    <source>
        <dbReference type="ARBA" id="ARBA00022597"/>
    </source>
</evidence>
<dbReference type="eggNOG" id="COG2190">
    <property type="taxonomic scope" value="Bacteria"/>
</dbReference>
<dbReference type="Gene3D" id="3.30.1360.60">
    <property type="entry name" value="Glucose permease domain IIB"/>
    <property type="match status" value="1"/>
</dbReference>
<keyword evidence="3" id="KW-1003">Cell membrane</keyword>
<evidence type="ECO:0000256" key="8">
    <source>
        <dbReference type="ARBA" id="ARBA00022777"/>
    </source>
</evidence>
<feature type="transmembrane region" description="Helical" evidence="12">
    <location>
        <begin position="144"/>
        <end position="164"/>
    </location>
</feature>
<evidence type="ECO:0000256" key="6">
    <source>
        <dbReference type="ARBA" id="ARBA00022683"/>
    </source>
</evidence>
<dbReference type="RefSeq" id="WP_010489028.1">
    <property type="nucleotide sequence ID" value="NZ_AZCT01000006.1"/>
</dbReference>
<feature type="transmembrane region" description="Helical" evidence="12">
    <location>
        <begin position="208"/>
        <end position="226"/>
    </location>
</feature>
<dbReference type="GO" id="GO:0016301">
    <property type="term" value="F:kinase activity"/>
    <property type="evidence" value="ECO:0007669"/>
    <property type="project" value="UniProtKB-KW"/>
</dbReference>
<dbReference type="PROSITE" id="PS51093">
    <property type="entry name" value="PTS_EIIA_TYPE_1"/>
    <property type="match status" value="1"/>
</dbReference>
<comment type="caution">
    <text evidence="16">The sequence shown here is derived from an EMBL/GenBank/DDBJ whole genome shotgun (WGS) entry which is preliminary data.</text>
</comment>
<dbReference type="InterPro" id="IPR011055">
    <property type="entry name" value="Dup_hybrid_motif"/>
</dbReference>
<dbReference type="CDD" id="cd00212">
    <property type="entry name" value="PTS_IIB_glc"/>
    <property type="match status" value="1"/>
</dbReference>
<reference evidence="16 17" key="1">
    <citation type="journal article" date="2015" name="Genome Announc.">
        <title>Expanding the biotechnology potential of lactobacilli through comparative genomics of 213 strains and associated genera.</title>
        <authorList>
            <person name="Sun Z."/>
            <person name="Harris H.M."/>
            <person name="McCann A."/>
            <person name="Guo C."/>
            <person name="Argimon S."/>
            <person name="Zhang W."/>
            <person name="Yang X."/>
            <person name="Jeffery I.B."/>
            <person name="Cooney J.C."/>
            <person name="Kagawa T.F."/>
            <person name="Liu W."/>
            <person name="Song Y."/>
            <person name="Salvetti E."/>
            <person name="Wrobel A."/>
            <person name="Rasinkangas P."/>
            <person name="Parkhill J."/>
            <person name="Rea M.C."/>
            <person name="O'Sullivan O."/>
            <person name="Ritari J."/>
            <person name="Douillard F.P."/>
            <person name="Paul Ross R."/>
            <person name="Yang R."/>
            <person name="Briner A.E."/>
            <person name="Felis G.E."/>
            <person name="de Vos W.M."/>
            <person name="Barrangou R."/>
            <person name="Klaenhammer T.R."/>
            <person name="Caufield P.W."/>
            <person name="Cui Y."/>
            <person name="Zhang H."/>
            <person name="O'Toole P.W."/>
        </authorList>
    </citation>
    <scope>NUCLEOTIDE SEQUENCE [LARGE SCALE GENOMIC DNA]</scope>
    <source>
        <strain evidence="16 17">DSM 20178</strain>
    </source>
</reference>
<dbReference type="InterPro" id="IPR001127">
    <property type="entry name" value="PTS_EIIA_1_perm"/>
</dbReference>
<dbReference type="FunFam" id="2.70.70.10:FF:000001">
    <property type="entry name" value="PTS system glucose-specific IIA component"/>
    <property type="match status" value="1"/>
</dbReference>
<keyword evidence="7 12" id="KW-0812">Transmembrane</keyword>
<dbReference type="PROSITE" id="PS01035">
    <property type="entry name" value="PTS_EIIB_TYPE_1_CYS"/>
    <property type="match status" value="1"/>
</dbReference>
<dbReference type="Proteomes" id="UP000051984">
    <property type="component" value="Unassembled WGS sequence"/>
</dbReference>
<dbReference type="PANTHER" id="PTHR30175:SF1">
    <property type="entry name" value="PTS SYSTEM ARBUTIN-, CELLOBIOSE-, AND SALICIN-SPECIFIC EIIBC COMPONENT-RELATED"/>
    <property type="match status" value="1"/>
</dbReference>
<evidence type="ECO:0000256" key="11">
    <source>
        <dbReference type="PROSITE-ProRule" id="PRU00421"/>
    </source>
</evidence>
<feature type="transmembrane region" description="Helical" evidence="12">
    <location>
        <begin position="247"/>
        <end position="265"/>
    </location>
</feature>
<feature type="domain" description="PTS EIIA type-1" evidence="13">
    <location>
        <begin position="481"/>
        <end position="585"/>
    </location>
</feature>
<keyword evidence="9 12" id="KW-1133">Transmembrane helix</keyword>
<evidence type="ECO:0000313" key="17">
    <source>
        <dbReference type="Proteomes" id="UP000051984"/>
    </source>
</evidence>
<dbReference type="PROSITE" id="PS00371">
    <property type="entry name" value="PTS_EIIA_TYPE_1_HIS"/>
    <property type="match status" value="1"/>
</dbReference>
<keyword evidence="4" id="KW-0762">Sugar transport</keyword>
<keyword evidence="5" id="KW-0808">Transferase</keyword>
<dbReference type="PANTHER" id="PTHR30175">
    <property type="entry name" value="PHOSPHOTRANSFERASE SYSTEM TRANSPORT PROTEIN"/>
    <property type="match status" value="1"/>
</dbReference>
<evidence type="ECO:0000256" key="1">
    <source>
        <dbReference type="ARBA" id="ARBA00004651"/>
    </source>
</evidence>
<organism evidence="16 17">
    <name type="scientific">Lacticaseibacillus zeae DSM 20178 = KCTC 3804</name>
    <dbReference type="NCBI Taxonomy" id="1423816"/>
    <lineage>
        <taxon>Bacteria</taxon>
        <taxon>Bacillati</taxon>
        <taxon>Bacillota</taxon>
        <taxon>Bacilli</taxon>
        <taxon>Lactobacillales</taxon>
        <taxon>Lactobacillaceae</taxon>
        <taxon>Lacticaseibacillus</taxon>
    </lineage>
</organism>
<dbReference type="InterPro" id="IPR001996">
    <property type="entry name" value="PTS_IIB_1"/>
</dbReference>
<gene>
    <name evidence="16" type="ORF">FD51_GL002620</name>
</gene>
<feature type="active site" description="Phosphocysteine intermediate; for EIIB activity" evidence="11">
    <location>
        <position position="27"/>
    </location>
</feature>
<evidence type="ECO:0000313" key="16">
    <source>
        <dbReference type="EMBL" id="KRK12492.1"/>
    </source>
</evidence>
<evidence type="ECO:0000256" key="7">
    <source>
        <dbReference type="ARBA" id="ARBA00022692"/>
    </source>
</evidence>
<dbReference type="GO" id="GO:0009401">
    <property type="term" value="P:phosphoenolpyruvate-dependent sugar phosphotransferase system"/>
    <property type="evidence" value="ECO:0007669"/>
    <property type="project" value="UniProtKB-KW"/>
</dbReference>
<dbReference type="NCBIfam" id="TIGR01995">
    <property type="entry name" value="PTS-II-ABC-beta"/>
    <property type="match status" value="1"/>
</dbReference>
<feature type="transmembrane region" description="Helical" evidence="12">
    <location>
        <begin position="426"/>
        <end position="449"/>
    </location>
</feature>
<feature type="transmembrane region" description="Helical" evidence="12">
    <location>
        <begin position="176"/>
        <end position="196"/>
    </location>
</feature>
<name>A0A0R1ESX7_LACZE</name>
<evidence type="ECO:0000256" key="10">
    <source>
        <dbReference type="ARBA" id="ARBA00023136"/>
    </source>
</evidence>
<dbReference type="InterPro" id="IPR003352">
    <property type="entry name" value="PTS_EIIC"/>
</dbReference>
<dbReference type="InterPro" id="IPR036878">
    <property type="entry name" value="Glu_permease_IIB"/>
</dbReference>
<dbReference type="EMBL" id="AZCT01000006">
    <property type="protein sequence ID" value="KRK12492.1"/>
    <property type="molecule type" value="Genomic_DNA"/>
</dbReference>
<dbReference type="GO" id="GO:0005886">
    <property type="term" value="C:plasma membrane"/>
    <property type="evidence" value="ECO:0007669"/>
    <property type="project" value="UniProtKB-SubCell"/>
</dbReference>
<accession>A0A0R1ESX7</accession>
<dbReference type="NCBIfam" id="TIGR00830">
    <property type="entry name" value="PTBA"/>
    <property type="match status" value="1"/>
</dbReference>
<feature type="transmembrane region" description="Helical" evidence="12">
    <location>
        <begin position="381"/>
        <end position="406"/>
    </location>
</feature>
<keyword evidence="10 12" id="KW-0472">Membrane</keyword>
<evidence type="ECO:0000256" key="12">
    <source>
        <dbReference type="SAM" id="Phobius"/>
    </source>
</evidence>